<proteinExistence type="predicted"/>
<accession>A0AAV4K5W4</accession>
<evidence type="ECO:0000313" key="2">
    <source>
        <dbReference type="EMBL" id="GGP29282.1"/>
    </source>
</evidence>
<dbReference type="EMBL" id="BMMA01000005">
    <property type="protein sequence ID" value="GGI76770.1"/>
    <property type="molecule type" value="Genomic_DNA"/>
</dbReference>
<reference evidence="1" key="2">
    <citation type="journal article" date="2014" name="Int. J. Syst. Evol. Microbiol.">
        <title>Complete genome sequence of Corynebacterium casei LMG S-19264T (=DSM 44701T), isolated from a smear-ripened cheese.</title>
        <authorList>
            <consortium name="US DOE Joint Genome Institute (JGI-PGF)"/>
            <person name="Walter F."/>
            <person name="Albersmeier A."/>
            <person name="Kalinowski J."/>
            <person name="Ruckert C."/>
        </authorList>
    </citation>
    <scope>NUCLEOTIDE SEQUENCE</scope>
    <source>
        <strain evidence="1">CGMCC 1.8885</strain>
    </source>
</reference>
<evidence type="ECO:0000313" key="4">
    <source>
        <dbReference type="Proteomes" id="UP000652720"/>
    </source>
</evidence>
<protein>
    <submittedName>
        <fullName evidence="1">Uncharacterized protein</fullName>
    </submittedName>
</protein>
<dbReference type="EMBL" id="BMLZ01000008">
    <property type="protein sequence ID" value="GGP29282.1"/>
    <property type="molecule type" value="Genomic_DNA"/>
</dbReference>
<dbReference type="Proteomes" id="UP000630135">
    <property type="component" value="Unassembled WGS sequence"/>
</dbReference>
<organism evidence="1 4">
    <name type="scientific">Deinococcus wulumuqiensis</name>
    <dbReference type="NCBI Taxonomy" id="980427"/>
    <lineage>
        <taxon>Bacteria</taxon>
        <taxon>Thermotogati</taxon>
        <taxon>Deinococcota</taxon>
        <taxon>Deinococci</taxon>
        <taxon>Deinococcales</taxon>
        <taxon>Deinococcaceae</taxon>
        <taxon>Deinococcus</taxon>
    </lineage>
</organism>
<reference evidence="2" key="1">
    <citation type="journal article" date="2014" name="Int. J. Syst. Evol. Microbiol.">
        <title>Complete genome of a new Firmicutes species belonging to the dominant human colonic microbiota ('Ruminococcus bicirculans') reveals two chromosomes and a selective capacity to utilize plant glucans.</title>
        <authorList>
            <consortium name="NISC Comparative Sequencing Program"/>
            <person name="Wegmann U."/>
            <person name="Louis P."/>
            <person name="Goesmann A."/>
            <person name="Henrissat B."/>
            <person name="Duncan S.H."/>
            <person name="Flint H.J."/>
        </authorList>
    </citation>
    <scope>NUCLEOTIDE SEQUENCE</scope>
    <source>
        <strain evidence="2">CGMCC 1.8884</strain>
    </source>
</reference>
<evidence type="ECO:0000313" key="1">
    <source>
        <dbReference type="EMBL" id="GGI76770.1"/>
    </source>
</evidence>
<name>A0AAV4K5W4_9DEIO</name>
<sequence>MVEGVCAPIAKLLGVGQRPRPHGIQNDDSEVHGERIAGGGGWLKADGKWQMAVVYPSYGFRLNLVVSDSIRADASRKNTDYAIWMHRRRFPDCAGIKRNPYQSASLPAPLKGSQNIFLAHHPRLSALLTDP</sequence>
<dbReference type="Proteomes" id="UP000652720">
    <property type="component" value="Unassembled WGS sequence"/>
</dbReference>
<gene>
    <name evidence="2" type="ORF">GCM10008021_09330</name>
    <name evidence="1" type="ORF">GCM10010914_08800</name>
</gene>
<dbReference type="AlphaFoldDB" id="A0AAV4K5W4"/>
<reference evidence="3" key="3">
    <citation type="journal article" date="2019" name="Int. J. Syst. Evol. Microbiol.">
        <title>The Global Catalogue of Microorganisms (GCM) 10K type strain sequencing project: providing services to taxonomists for standard genome sequencing and annotation.</title>
        <authorList>
            <consortium name="The Broad Institute Genomics Platform"/>
            <consortium name="The Broad Institute Genome Sequencing Center for Infectious Disease"/>
            <person name="Wu L."/>
            <person name="Ma J."/>
        </authorList>
    </citation>
    <scope>NUCLEOTIDE SEQUENCE [LARGE SCALE GENOMIC DNA]</scope>
    <source>
        <strain evidence="3">CGMCC 1.8884</strain>
    </source>
</reference>
<evidence type="ECO:0000313" key="3">
    <source>
        <dbReference type="Proteomes" id="UP000630135"/>
    </source>
</evidence>
<comment type="caution">
    <text evidence="1">The sequence shown here is derived from an EMBL/GenBank/DDBJ whole genome shotgun (WGS) entry which is preliminary data.</text>
</comment>
<keyword evidence="3" id="KW-1185">Reference proteome</keyword>
<reference evidence="1" key="4">
    <citation type="submission" date="2023-08" db="EMBL/GenBank/DDBJ databases">
        <authorList>
            <person name="Sun Q."/>
            <person name="Zhou Y."/>
        </authorList>
    </citation>
    <scope>NUCLEOTIDE SEQUENCE</scope>
    <source>
        <strain evidence="2">CGMCC 1.8884</strain>
        <strain evidence="1">CGMCC 1.8885</strain>
    </source>
</reference>